<protein>
    <submittedName>
        <fullName evidence="1">Uncharacterized protein</fullName>
    </submittedName>
</protein>
<accession>A0A3M6UUM6</accession>
<reference evidence="1 2" key="1">
    <citation type="journal article" date="2018" name="Sci. Rep.">
        <title>Comparative analysis of the Pocillopora damicornis genome highlights role of immune system in coral evolution.</title>
        <authorList>
            <person name="Cunning R."/>
            <person name="Bay R.A."/>
            <person name="Gillette P."/>
            <person name="Baker A.C."/>
            <person name="Traylor-Knowles N."/>
        </authorList>
    </citation>
    <scope>NUCLEOTIDE SEQUENCE [LARGE SCALE GENOMIC DNA]</scope>
    <source>
        <strain evidence="1">RSMAS</strain>
        <tissue evidence="1">Whole animal</tissue>
    </source>
</reference>
<organism evidence="1 2">
    <name type="scientific">Pocillopora damicornis</name>
    <name type="common">Cauliflower coral</name>
    <name type="synonym">Millepora damicornis</name>
    <dbReference type="NCBI Taxonomy" id="46731"/>
    <lineage>
        <taxon>Eukaryota</taxon>
        <taxon>Metazoa</taxon>
        <taxon>Cnidaria</taxon>
        <taxon>Anthozoa</taxon>
        <taxon>Hexacorallia</taxon>
        <taxon>Scleractinia</taxon>
        <taxon>Astrocoeniina</taxon>
        <taxon>Pocilloporidae</taxon>
        <taxon>Pocillopora</taxon>
    </lineage>
</organism>
<dbReference type="AlphaFoldDB" id="A0A3M6UUM6"/>
<name>A0A3M6UUM6_POCDA</name>
<dbReference type="EMBL" id="RCHS01000749">
    <property type="protein sequence ID" value="RMX57018.1"/>
    <property type="molecule type" value="Genomic_DNA"/>
</dbReference>
<dbReference type="Proteomes" id="UP000275408">
    <property type="component" value="Unassembled WGS sequence"/>
</dbReference>
<evidence type="ECO:0000313" key="2">
    <source>
        <dbReference type="Proteomes" id="UP000275408"/>
    </source>
</evidence>
<proteinExistence type="predicted"/>
<comment type="caution">
    <text evidence="1">The sequence shown here is derived from an EMBL/GenBank/DDBJ whole genome shotgun (WGS) entry which is preliminary data.</text>
</comment>
<gene>
    <name evidence="1" type="ORF">pdam_00006191</name>
</gene>
<keyword evidence="2" id="KW-1185">Reference proteome</keyword>
<evidence type="ECO:0000313" key="1">
    <source>
        <dbReference type="EMBL" id="RMX57018.1"/>
    </source>
</evidence>
<sequence>MSLILHVEDFPNLSSIMREIQQLDKWNTLRNLAAKDTDSIKSNANGRRLRFNTVLQVQMIKRIKNRGRLTSLPTASAPQVVERRDRIQSAPCPCIDPAVMEGDGRLTENAKKLSNEELALLYEDILKPLDFFSILHERRRQNEELL</sequence>